<dbReference type="Proteomes" id="UP001162992">
    <property type="component" value="Chromosome 15"/>
</dbReference>
<protein>
    <submittedName>
        <fullName evidence="1">Uncharacterized protein</fullName>
    </submittedName>
</protein>
<dbReference type="EMBL" id="CM055106">
    <property type="protein sequence ID" value="KAJ7528382.1"/>
    <property type="molecule type" value="Genomic_DNA"/>
</dbReference>
<comment type="caution">
    <text evidence="1">The sequence shown here is derived from an EMBL/GenBank/DDBJ whole genome shotgun (WGS) entry which is preliminary data.</text>
</comment>
<reference evidence="2" key="1">
    <citation type="journal article" date="2024" name="Proc. Natl. Acad. Sci. U.S.A.">
        <title>Extraordinary preservation of gene collinearity over three hundred million years revealed in homosporous lycophytes.</title>
        <authorList>
            <person name="Li C."/>
            <person name="Wickell D."/>
            <person name="Kuo L.Y."/>
            <person name="Chen X."/>
            <person name="Nie B."/>
            <person name="Liao X."/>
            <person name="Peng D."/>
            <person name="Ji J."/>
            <person name="Jenkins J."/>
            <person name="Williams M."/>
            <person name="Shu S."/>
            <person name="Plott C."/>
            <person name="Barry K."/>
            <person name="Rajasekar S."/>
            <person name="Grimwood J."/>
            <person name="Han X."/>
            <person name="Sun S."/>
            <person name="Hou Z."/>
            <person name="He W."/>
            <person name="Dai G."/>
            <person name="Sun C."/>
            <person name="Schmutz J."/>
            <person name="Leebens-Mack J.H."/>
            <person name="Li F.W."/>
            <person name="Wang L."/>
        </authorList>
    </citation>
    <scope>NUCLEOTIDE SEQUENCE [LARGE SCALE GENOMIC DNA]</scope>
    <source>
        <strain evidence="2">cv. PW_Plant_1</strain>
    </source>
</reference>
<evidence type="ECO:0000313" key="2">
    <source>
        <dbReference type="Proteomes" id="UP001162992"/>
    </source>
</evidence>
<accession>A0ACC2BF87</accession>
<gene>
    <name evidence="1" type="ORF">O6H91_15G001200</name>
</gene>
<name>A0ACC2BF87_DIPCM</name>
<organism evidence="1 2">
    <name type="scientific">Diphasiastrum complanatum</name>
    <name type="common">Issler's clubmoss</name>
    <name type="synonym">Lycopodium complanatum</name>
    <dbReference type="NCBI Taxonomy" id="34168"/>
    <lineage>
        <taxon>Eukaryota</taxon>
        <taxon>Viridiplantae</taxon>
        <taxon>Streptophyta</taxon>
        <taxon>Embryophyta</taxon>
        <taxon>Tracheophyta</taxon>
        <taxon>Lycopodiopsida</taxon>
        <taxon>Lycopodiales</taxon>
        <taxon>Lycopodiaceae</taxon>
        <taxon>Lycopodioideae</taxon>
        <taxon>Diphasiastrum</taxon>
    </lineage>
</organism>
<keyword evidence="2" id="KW-1185">Reference proteome</keyword>
<proteinExistence type="predicted"/>
<evidence type="ECO:0000313" key="1">
    <source>
        <dbReference type="EMBL" id="KAJ7528382.1"/>
    </source>
</evidence>
<sequence>MGANCFLLHFGSRVDALEILLASPFRLKSSMVSTFKFSKNFSLLNADSISLPIHLSLPFFPAKFKCLLLSSLGEVIHIEDDFIAHFSPHVKACIFWNLSDGRPSQLNIFDGDAYFEQPICFDSLPFAALALVSLFVHVRELLAHLLLSFRQLSTRRNLSVSPPFP</sequence>